<evidence type="ECO:0000259" key="13">
    <source>
        <dbReference type="SMART" id="SM00078"/>
    </source>
</evidence>
<dbReference type="GO" id="GO:0001664">
    <property type="term" value="F:G protein-coupled receptor binding"/>
    <property type="evidence" value="ECO:0007669"/>
    <property type="project" value="TreeGrafter"/>
</dbReference>
<feature type="signal peptide" evidence="12">
    <location>
        <begin position="1"/>
        <end position="18"/>
    </location>
</feature>
<dbReference type="EMBL" id="OV696695">
    <property type="protein sequence ID" value="CAH1238893.1"/>
    <property type="molecule type" value="Genomic_DNA"/>
</dbReference>
<feature type="chain" id="PRO_5035451650" description="Insulin-like 3" evidence="12">
    <location>
        <begin position="19"/>
        <end position="117"/>
    </location>
</feature>
<keyword evidence="15" id="KW-1185">Reference proteome</keyword>
<dbReference type="SMART" id="SM00078">
    <property type="entry name" value="IlGF"/>
    <property type="match status" value="1"/>
</dbReference>
<keyword evidence="6 12" id="KW-0732">Signal</keyword>
<dbReference type="InterPro" id="IPR036438">
    <property type="entry name" value="Insulin-like_sf"/>
</dbReference>
<dbReference type="GO" id="GO:0005179">
    <property type="term" value="F:hormone activity"/>
    <property type="evidence" value="ECO:0007669"/>
    <property type="project" value="InterPro"/>
</dbReference>
<dbReference type="InterPro" id="IPR043387">
    <property type="entry name" value="INSL3/INSL4"/>
</dbReference>
<name>A0A8J9YNK6_BRALA</name>
<dbReference type="Pfam" id="PF00049">
    <property type="entry name" value="Insulin"/>
    <property type="match status" value="1"/>
</dbReference>
<dbReference type="InterPro" id="IPR016179">
    <property type="entry name" value="Insulin-like"/>
</dbReference>
<organism evidence="14 15">
    <name type="scientific">Branchiostoma lanceolatum</name>
    <name type="common">Common lancelet</name>
    <name type="synonym">Amphioxus lanceolatum</name>
    <dbReference type="NCBI Taxonomy" id="7740"/>
    <lineage>
        <taxon>Eukaryota</taxon>
        <taxon>Metazoa</taxon>
        <taxon>Chordata</taxon>
        <taxon>Cephalochordata</taxon>
        <taxon>Leptocardii</taxon>
        <taxon>Amphioxiformes</taxon>
        <taxon>Branchiostomatidae</taxon>
        <taxon>Branchiostoma</taxon>
    </lineage>
</organism>
<dbReference type="PANTHER" id="PTHR10423:SF3">
    <property type="entry name" value="INSULIN-LIKE 3"/>
    <property type="match status" value="1"/>
</dbReference>
<reference evidence="14" key="1">
    <citation type="submission" date="2022-01" db="EMBL/GenBank/DDBJ databases">
        <authorList>
            <person name="Braso-Vives M."/>
        </authorList>
    </citation>
    <scope>NUCLEOTIDE SEQUENCE</scope>
</reference>
<dbReference type="PANTHER" id="PTHR10423">
    <property type="entry name" value="INSULIN-LIKE 3"/>
    <property type="match status" value="1"/>
</dbReference>
<evidence type="ECO:0000256" key="4">
    <source>
        <dbReference type="ARBA" id="ARBA00022525"/>
    </source>
</evidence>
<evidence type="ECO:0000256" key="9">
    <source>
        <dbReference type="ARBA" id="ARBA00032209"/>
    </source>
</evidence>
<evidence type="ECO:0000256" key="11">
    <source>
        <dbReference type="RuleBase" id="RU000406"/>
    </source>
</evidence>
<dbReference type="Proteomes" id="UP000838412">
    <property type="component" value="Chromosome 10"/>
</dbReference>
<evidence type="ECO:0000256" key="1">
    <source>
        <dbReference type="ARBA" id="ARBA00004613"/>
    </source>
</evidence>
<evidence type="ECO:0000256" key="8">
    <source>
        <dbReference type="ARBA" id="ARBA00025288"/>
    </source>
</evidence>
<dbReference type="PROSITE" id="PS00262">
    <property type="entry name" value="INSULIN"/>
    <property type="match status" value="1"/>
</dbReference>
<dbReference type="InterPro" id="IPR022353">
    <property type="entry name" value="Insulin_CS"/>
</dbReference>
<comment type="function">
    <text evidence="8">Seems to play a role in testicular function. May be a trophic hormone with a role in testicular descent in fetal life. Is a ligand for LGR8 receptor.</text>
</comment>
<evidence type="ECO:0000256" key="6">
    <source>
        <dbReference type="ARBA" id="ARBA00022729"/>
    </source>
</evidence>
<comment type="similarity">
    <text evidence="2 11">Belongs to the insulin family.</text>
</comment>
<accession>A0A8J9YNK6</accession>
<evidence type="ECO:0000256" key="12">
    <source>
        <dbReference type="SAM" id="SignalP"/>
    </source>
</evidence>
<keyword evidence="5" id="KW-0165">Cleavage on pair of basic residues</keyword>
<keyword evidence="4 11" id="KW-0964">Secreted</keyword>
<dbReference type="SUPFAM" id="SSF56994">
    <property type="entry name" value="Insulin-like"/>
    <property type="match status" value="1"/>
</dbReference>
<dbReference type="GO" id="GO:0007193">
    <property type="term" value="P:adenylate cyclase-inhibiting G protein-coupled receptor signaling pathway"/>
    <property type="evidence" value="ECO:0007669"/>
    <property type="project" value="TreeGrafter"/>
</dbReference>
<dbReference type="Gene3D" id="1.10.100.10">
    <property type="entry name" value="Insulin-like"/>
    <property type="match status" value="1"/>
</dbReference>
<evidence type="ECO:0000313" key="14">
    <source>
        <dbReference type="EMBL" id="CAH1238893.1"/>
    </source>
</evidence>
<evidence type="ECO:0000256" key="3">
    <source>
        <dbReference type="ARBA" id="ARBA00014427"/>
    </source>
</evidence>
<sequence length="117" mass="13352">MRLLVLVVAALLLATAASVPVSKRSPRYCGRDFLRFVARTCARSKRSWSADERWGWEDPHQLLGLTKHHDQTGYHVDRLPFEGRRPEDAHIVDRKQAGLAYYCCERGCSHEDIASIC</sequence>
<gene>
    <name evidence="14" type="primary">Hypp5658</name>
    <name evidence="14" type="ORF">BLAG_LOCUS3326</name>
</gene>
<dbReference type="GO" id="GO:0005615">
    <property type="term" value="C:extracellular space"/>
    <property type="evidence" value="ECO:0007669"/>
    <property type="project" value="TreeGrafter"/>
</dbReference>
<dbReference type="AlphaFoldDB" id="A0A8J9YNK6"/>
<keyword evidence="7" id="KW-1015">Disulfide bond</keyword>
<evidence type="ECO:0000256" key="5">
    <source>
        <dbReference type="ARBA" id="ARBA00022685"/>
    </source>
</evidence>
<evidence type="ECO:0000256" key="10">
    <source>
        <dbReference type="ARBA" id="ARBA00032881"/>
    </source>
</evidence>
<dbReference type="OrthoDB" id="10026909at2759"/>
<evidence type="ECO:0000313" key="15">
    <source>
        <dbReference type="Proteomes" id="UP000838412"/>
    </source>
</evidence>
<protein>
    <recommendedName>
        <fullName evidence="3">Insulin-like 3</fullName>
    </recommendedName>
    <alternativeName>
        <fullName evidence="10">Leydig insulin-like peptide</fullName>
    </alternativeName>
    <alternativeName>
        <fullName evidence="9">Relaxin-like factor</fullName>
    </alternativeName>
</protein>
<evidence type="ECO:0000256" key="7">
    <source>
        <dbReference type="ARBA" id="ARBA00023157"/>
    </source>
</evidence>
<feature type="domain" description="Insulin-like" evidence="13">
    <location>
        <begin position="26"/>
        <end position="117"/>
    </location>
</feature>
<proteinExistence type="inferred from homology"/>
<evidence type="ECO:0000256" key="2">
    <source>
        <dbReference type="ARBA" id="ARBA00009034"/>
    </source>
</evidence>
<comment type="subcellular location">
    <subcellularLocation>
        <location evidence="1 11">Secreted</location>
    </subcellularLocation>
</comment>